<reference evidence="2" key="1">
    <citation type="submission" date="2021-06" db="EMBL/GenBank/DDBJ databases">
        <authorList>
            <person name="Kallberg Y."/>
            <person name="Tangrot J."/>
            <person name="Rosling A."/>
        </authorList>
    </citation>
    <scope>NUCLEOTIDE SEQUENCE</scope>
    <source>
        <strain evidence="2">87-6 pot B 2015</strain>
    </source>
</reference>
<proteinExistence type="predicted"/>
<accession>A0A9N9NEN6</accession>
<dbReference type="EMBL" id="CAJVPP010015555">
    <property type="protein sequence ID" value="CAG8727204.1"/>
    <property type="molecule type" value="Genomic_DNA"/>
</dbReference>
<dbReference type="AlphaFoldDB" id="A0A9N9NEN6"/>
<feature type="compositionally biased region" description="Basic residues" evidence="1">
    <location>
        <begin position="16"/>
        <end position="28"/>
    </location>
</feature>
<protein>
    <submittedName>
        <fullName evidence="2">1125_t:CDS:1</fullName>
    </submittedName>
</protein>
<feature type="region of interest" description="Disordered" evidence="1">
    <location>
        <begin position="14"/>
        <end position="49"/>
    </location>
</feature>
<organism evidence="2 3">
    <name type="scientific">Funneliformis mosseae</name>
    <name type="common">Endomycorrhizal fungus</name>
    <name type="synonym">Glomus mosseae</name>
    <dbReference type="NCBI Taxonomy" id="27381"/>
    <lineage>
        <taxon>Eukaryota</taxon>
        <taxon>Fungi</taxon>
        <taxon>Fungi incertae sedis</taxon>
        <taxon>Mucoromycota</taxon>
        <taxon>Glomeromycotina</taxon>
        <taxon>Glomeromycetes</taxon>
        <taxon>Glomerales</taxon>
        <taxon>Glomeraceae</taxon>
        <taxon>Funneliformis</taxon>
    </lineage>
</organism>
<feature type="non-terminal residue" evidence="2">
    <location>
        <position position="1"/>
    </location>
</feature>
<feature type="compositionally biased region" description="Low complexity" evidence="1">
    <location>
        <begin position="29"/>
        <end position="49"/>
    </location>
</feature>
<gene>
    <name evidence="2" type="ORF">FMOSSE_LOCUS15426</name>
</gene>
<dbReference type="Proteomes" id="UP000789375">
    <property type="component" value="Unassembled WGS sequence"/>
</dbReference>
<evidence type="ECO:0000313" key="3">
    <source>
        <dbReference type="Proteomes" id="UP000789375"/>
    </source>
</evidence>
<comment type="caution">
    <text evidence="2">The sequence shown here is derived from an EMBL/GenBank/DDBJ whole genome shotgun (WGS) entry which is preliminary data.</text>
</comment>
<evidence type="ECO:0000256" key="1">
    <source>
        <dbReference type="SAM" id="MobiDB-lite"/>
    </source>
</evidence>
<sequence length="177" mass="20742">NEARDQLNNLIDKLLKRSNHSNHSKRSNGSKCSNTSKTSNGSKNLKSLNVSKSLNASESLNFSKSSKSSNLSTNSKHLNNYQELDDDEINNRKVLQIRKYRKKFFKKLKIEAEANYNVEGKCSRGIECKRSVCKFMHPPPDLFFDGHISKYKNEIHFKKYKRNFKLELRRFMKKYKN</sequence>
<keyword evidence="3" id="KW-1185">Reference proteome</keyword>
<name>A0A9N9NEN6_FUNMO</name>
<evidence type="ECO:0000313" key="2">
    <source>
        <dbReference type="EMBL" id="CAG8727204.1"/>
    </source>
</evidence>